<dbReference type="AlphaFoldDB" id="A0A364KVK8"/>
<dbReference type="STRING" id="1196081.A0A364KVK8"/>
<proteinExistence type="predicted"/>
<evidence type="ECO:0000313" key="2">
    <source>
        <dbReference type="Proteomes" id="UP000249363"/>
    </source>
</evidence>
<dbReference type="GeneID" id="63792815"/>
<dbReference type="SUPFAM" id="SSF53335">
    <property type="entry name" value="S-adenosyl-L-methionine-dependent methyltransferases"/>
    <property type="match status" value="1"/>
</dbReference>
<dbReference type="GO" id="GO:0008168">
    <property type="term" value="F:methyltransferase activity"/>
    <property type="evidence" value="ECO:0007669"/>
    <property type="project" value="TreeGrafter"/>
</dbReference>
<dbReference type="Pfam" id="PF13489">
    <property type="entry name" value="Methyltransf_23"/>
    <property type="match status" value="1"/>
</dbReference>
<dbReference type="EMBL" id="MIKG01000005">
    <property type="protein sequence ID" value="RAO67587.1"/>
    <property type="molecule type" value="Genomic_DNA"/>
</dbReference>
<dbReference type="PANTHER" id="PTHR43591:SF10">
    <property type="entry name" value="ABC TRANSMEMBRANE TYPE-1 DOMAIN-CONTAINING PROTEIN-RELATED"/>
    <property type="match status" value="1"/>
</dbReference>
<comment type="caution">
    <text evidence="1">The sequence shown here is derived from an EMBL/GenBank/DDBJ whole genome shotgun (WGS) entry which is preliminary data.</text>
</comment>
<dbReference type="Gene3D" id="3.40.50.150">
    <property type="entry name" value="Vaccinia Virus protein VP39"/>
    <property type="match status" value="1"/>
</dbReference>
<gene>
    <name evidence="1" type="ORF">BHQ10_003599</name>
</gene>
<name>A0A364KVK8_TALAM</name>
<dbReference type="Proteomes" id="UP000249363">
    <property type="component" value="Unassembled WGS sequence"/>
</dbReference>
<dbReference type="CDD" id="cd02440">
    <property type="entry name" value="AdoMet_MTases"/>
    <property type="match status" value="1"/>
</dbReference>
<dbReference type="OrthoDB" id="2013972at2759"/>
<dbReference type="InterPro" id="IPR029063">
    <property type="entry name" value="SAM-dependent_MTases_sf"/>
</dbReference>
<dbReference type="PANTHER" id="PTHR43591">
    <property type="entry name" value="METHYLTRANSFERASE"/>
    <property type="match status" value="1"/>
</dbReference>
<accession>A0A364KVK8</accession>
<reference evidence="1 2" key="1">
    <citation type="journal article" date="2017" name="Biotechnol. Biofuels">
        <title>Differential beta-glucosidase expression as a function of carbon source availability in Talaromyces amestolkiae: a genomic and proteomic approach.</title>
        <authorList>
            <person name="de Eugenio L.I."/>
            <person name="Mendez-Liter J.A."/>
            <person name="Nieto-Dominguez M."/>
            <person name="Alonso L."/>
            <person name="Gil-Munoz J."/>
            <person name="Barriuso J."/>
            <person name="Prieto A."/>
            <person name="Martinez M.J."/>
        </authorList>
    </citation>
    <scope>NUCLEOTIDE SEQUENCE [LARGE SCALE GENOMIC DNA]</scope>
    <source>
        <strain evidence="1 2">CIB</strain>
    </source>
</reference>
<evidence type="ECO:0000313" key="1">
    <source>
        <dbReference type="EMBL" id="RAO67587.1"/>
    </source>
</evidence>
<sequence length="327" mass="37165">MADTESRVNMALEIDSESDDLESIESDLTSLSSSVFNYVYENGRTYHAYKSGSYILPNDEKEQDRLDLLNHVFRLCLNGDLCFSQNGLNNPQKILDVGTGTAIELKYLPFSVADAYPSAEITGVDLSPIQPRWVPPNVRFIIDDITQPWDFPNNSFDFIHVRCLAGSITDWPGFLAEAYRHLKPGGKIELSEGRTHMVCDDGTYPETSFTYKWIVTYLDPKRVFDNFPEFQGLLDKAGFDSVKTHEEPCPIGTWPKNPRLKEIGRYFRVQFLEGAVDSYSLALFTRYGGWSTIETEVLLAHVREEIKSNKMHVYTHCSFATATKPLL</sequence>
<keyword evidence="2" id="KW-1185">Reference proteome</keyword>
<evidence type="ECO:0008006" key="3">
    <source>
        <dbReference type="Google" id="ProtNLM"/>
    </source>
</evidence>
<protein>
    <recommendedName>
        <fullName evidence="3">Methyltransferase domain-containing protein</fullName>
    </recommendedName>
</protein>
<organism evidence="1 2">
    <name type="scientific">Talaromyces amestolkiae</name>
    <dbReference type="NCBI Taxonomy" id="1196081"/>
    <lineage>
        <taxon>Eukaryota</taxon>
        <taxon>Fungi</taxon>
        <taxon>Dikarya</taxon>
        <taxon>Ascomycota</taxon>
        <taxon>Pezizomycotina</taxon>
        <taxon>Eurotiomycetes</taxon>
        <taxon>Eurotiomycetidae</taxon>
        <taxon>Eurotiales</taxon>
        <taxon>Trichocomaceae</taxon>
        <taxon>Talaromyces</taxon>
        <taxon>Talaromyces sect. Talaromyces</taxon>
    </lineage>
</organism>
<dbReference type="RefSeq" id="XP_040732103.1">
    <property type="nucleotide sequence ID" value="XM_040875872.1"/>
</dbReference>